<comment type="caution">
    <text evidence="3">The sequence shown here is derived from an EMBL/GenBank/DDBJ whole genome shotgun (WGS) entry which is preliminary data.</text>
</comment>
<evidence type="ECO:0000313" key="3">
    <source>
        <dbReference type="EMBL" id="PRY42549.1"/>
    </source>
</evidence>
<proteinExistence type="predicted"/>
<organism evidence="3 4">
    <name type="scientific">Umezawaea tangerina</name>
    <dbReference type="NCBI Taxonomy" id="84725"/>
    <lineage>
        <taxon>Bacteria</taxon>
        <taxon>Bacillati</taxon>
        <taxon>Actinomycetota</taxon>
        <taxon>Actinomycetes</taxon>
        <taxon>Pseudonocardiales</taxon>
        <taxon>Pseudonocardiaceae</taxon>
        <taxon>Umezawaea</taxon>
    </lineage>
</organism>
<keyword evidence="2" id="KW-0472">Membrane</keyword>
<keyword evidence="2" id="KW-0812">Transmembrane</keyword>
<dbReference type="OrthoDB" id="3695065at2"/>
<evidence type="ECO:0000256" key="2">
    <source>
        <dbReference type="SAM" id="Phobius"/>
    </source>
</evidence>
<evidence type="ECO:0000256" key="1">
    <source>
        <dbReference type="SAM" id="MobiDB-lite"/>
    </source>
</evidence>
<protein>
    <submittedName>
        <fullName evidence="3">Uncharacterized protein</fullName>
    </submittedName>
</protein>
<feature type="transmembrane region" description="Helical" evidence="2">
    <location>
        <begin position="5"/>
        <end position="25"/>
    </location>
</feature>
<dbReference type="RefSeq" id="WP_146174779.1">
    <property type="nucleotide sequence ID" value="NZ_PVTF01000004.1"/>
</dbReference>
<dbReference type="Proteomes" id="UP000239494">
    <property type="component" value="Unassembled WGS sequence"/>
</dbReference>
<evidence type="ECO:0000313" key="4">
    <source>
        <dbReference type="Proteomes" id="UP000239494"/>
    </source>
</evidence>
<keyword evidence="4" id="KW-1185">Reference proteome</keyword>
<keyword evidence="2" id="KW-1133">Transmembrane helix</keyword>
<feature type="transmembrane region" description="Helical" evidence="2">
    <location>
        <begin position="31"/>
        <end position="49"/>
    </location>
</feature>
<sequence>MARWAWPAAGGVVTVVTGVVVNLATDWKWNPWAWVAVVLLTALGVLIAVRTAPTAAPTAAAEATPAPPSGSVHNSVSGTVHGPVIQAGSIGSYTDRSVNQTAVARDGGTVYQAGRDIRQDGS</sequence>
<accession>A0A2T0TA84</accession>
<reference evidence="3 4" key="1">
    <citation type="submission" date="2018-03" db="EMBL/GenBank/DDBJ databases">
        <title>Genomic Encyclopedia of Archaeal and Bacterial Type Strains, Phase II (KMG-II): from individual species to whole genera.</title>
        <authorList>
            <person name="Goeker M."/>
        </authorList>
    </citation>
    <scope>NUCLEOTIDE SEQUENCE [LARGE SCALE GENOMIC DNA]</scope>
    <source>
        <strain evidence="3 4">DSM 44720</strain>
    </source>
</reference>
<dbReference type="AlphaFoldDB" id="A0A2T0TA84"/>
<name>A0A2T0TA84_9PSEU</name>
<feature type="region of interest" description="Disordered" evidence="1">
    <location>
        <begin position="57"/>
        <end position="80"/>
    </location>
</feature>
<gene>
    <name evidence="3" type="ORF">CLV43_104384</name>
</gene>
<dbReference type="EMBL" id="PVTF01000004">
    <property type="protein sequence ID" value="PRY42549.1"/>
    <property type="molecule type" value="Genomic_DNA"/>
</dbReference>